<organism evidence="2 3">
    <name type="scientific">Tectimicrobiota bacterium</name>
    <dbReference type="NCBI Taxonomy" id="2528274"/>
    <lineage>
        <taxon>Bacteria</taxon>
        <taxon>Pseudomonadati</taxon>
        <taxon>Nitrospinota/Tectimicrobiota group</taxon>
        <taxon>Candidatus Tectimicrobiota</taxon>
    </lineage>
</organism>
<name>A0A932ZUG4_UNCTE</name>
<proteinExistence type="predicted"/>
<evidence type="ECO:0000259" key="1">
    <source>
        <dbReference type="Pfam" id="PF18480"/>
    </source>
</evidence>
<dbReference type="AlphaFoldDB" id="A0A932ZUG4"/>
<gene>
    <name evidence="2" type="ORF">HY618_06015</name>
</gene>
<evidence type="ECO:0000313" key="3">
    <source>
        <dbReference type="Proteomes" id="UP000752292"/>
    </source>
</evidence>
<feature type="domain" description="DUF5615" evidence="1">
    <location>
        <begin position="2"/>
        <end position="100"/>
    </location>
</feature>
<accession>A0A932ZUG4</accession>
<sequence>MRVVRWLREHGHDAAHLRDRGMQRTPDEEIFSRAVSESRILLTFDLDFGEIAALTRGQGVGVVLFRLRNTRTPHVIERLSRLLESSSETLEKGNVVVVEEGRYRIRELPVGGTGGSLA</sequence>
<reference evidence="2" key="1">
    <citation type="submission" date="2020-07" db="EMBL/GenBank/DDBJ databases">
        <title>Huge and variable diversity of episymbiotic CPR bacteria and DPANN archaea in groundwater ecosystems.</title>
        <authorList>
            <person name="He C.Y."/>
            <person name="Keren R."/>
            <person name="Whittaker M."/>
            <person name="Farag I.F."/>
            <person name="Doudna J."/>
            <person name="Cate J.H.D."/>
            <person name="Banfield J.F."/>
        </authorList>
    </citation>
    <scope>NUCLEOTIDE SEQUENCE</scope>
    <source>
        <strain evidence="2">NC_groundwater_1370_Ag_S-0.2um_69_93</strain>
    </source>
</reference>
<dbReference type="Pfam" id="PF18480">
    <property type="entry name" value="DUF5615"/>
    <property type="match status" value="1"/>
</dbReference>
<dbReference type="EMBL" id="JACQRX010000263">
    <property type="protein sequence ID" value="MBI4251998.1"/>
    <property type="molecule type" value="Genomic_DNA"/>
</dbReference>
<comment type="caution">
    <text evidence="2">The sequence shown here is derived from an EMBL/GenBank/DDBJ whole genome shotgun (WGS) entry which is preliminary data.</text>
</comment>
<evidence type="ECO:0000313" key="2">
    <source>
        <dbReference type="EMBL" id="MBI4251998.1"/>
    </source>
</evidence>
<dbReference type="Proteomes" id="UP000752292">
    <property type="component" value="Unassembled WGS sequence"/>
</dbReference>
<protein>
    <submittedName>
        <fullName evidence="2">DUF5615 family PIN-like protein</fullName>
    </submittedName>
</protein>
<dbReference type="InterPro" id="IPR041049">
    <property type="entry name" value="DUF5615"/>
</dbReference>